<reference evidence="2 3" key="1">
    <citation type="submission" date="2024-04" db="EMBL/GenBank/DDBJ databases">
        <authorList>
            <person name="Fracassetti M."/>
        </authorList>
    </citation>
    <scope>NUCLEOTIDE SEQUENCE [LARGE SCALE GENOMIC DNA]</scope>
</reference>
<organism evidence="2 3">
    <name type="scientific">Linum trigynum</name>
    <dbReference type="NCBI Taxonomy" id="586398"/>
    <lineage>
        <taxon>Eukaryota</taxon>
        <taxon>Viridiplantae</taxon>
        <taxon>Streptophyta</taxon>
        <taxon>Embryophyta</taxon>
        <taxon>Tracheophyta</taxon>
        <taxon>Spermatophyta</taxon>
        <taxon>Magnoliopsida</taxon>
        <taxon>eudicotyledons</taxon>
        <taxon>Gunneridae</taxon>
        <taxon>Pentapetalae</taxon>
        <taxon>rosids</taxon>
        <taxon>fabids</taxon>
        <taxon>Malpighiales</taxon>
        <taxon>Linaceae</taxon>
        <taxon>Linum</taxon>
    </lineage>
</organism>
<protein>
    <submittedName>
        <fullName evidence="2">Uncharacterized protein</fullName>
    </submittedName>
</protein>
<dbReference type="Proteomes" id="UP001497516">
    <property type="component" value="Chromosome 5"/>
</dbReference>
<evidence type="ECO:0000313" key="2">
    <source>
        <dbReference type="EMBL" id="CAL1389401.1"/>
    </source>
</evidence>
<accession>A0AAV2ETV3</accession>
<evidence type="ECO:0000313" key="3">
    <source>
        <dbReference type="Proteomes" id="UP001497516"/>
    </source>
</evidence>
<feature type="region of interest" description="Disordered" evidence="1">
    <location>
        <begin position="1"/>
        <end position="22"/>
    </location>
</feature>
<sequence length="93" mass="10249">MTKKNKSSKSHSKKASPIKLNPCKALQDWSPVKERKSKSRTRMATLTLQEISAWTDAARATTDVKANQTPTSPMEDATCFPSIGMVEIRPNSA</sequence>
<keyword evidence="3" id="KW-1185">Reference proteome</keyword>
<feature type="compositionally biased region" description="Basic residues" evidence="1">
    <location>
        <begin position="1"/>
        <end position="16"/>
    </location>
</feature>
<gene>
    <name evidence="2" type="ORF">LTRI10_LOCUS30259</name>
</gene>
<dbReference type="EMBL" id="OZ034818">
    <property type="protein sequence ID" value="CAL1389401.1"/>
    <property type="molecule type" value="Genomic_DNA"/>
</dbReference>
<proteinExistence type="predicted"/>
<dbReference type="AlphaFoldDB" id="A0AAV2ETV3"/>
<name>A0AAV2ETV3_9ROSI</name>
<evidence type="ECO:0000256" key="1">
    <source>
        <dbReference type="SAM" id="MobiDB-lite"/>
    </source>
</evidence>